<name>A0A5C3Q727_9AGAR</name>
<dbReference type="Gene3D" id="6.10.110.10">
    <property type="match status" value="1"/>
</dbReference>
<proteinExistence type="inferred from homology"/>
<evidence type="ECO:0000256" key="6">
    <source>
        <dbReference type="SAM" id="MobiDB-lite"/>
    </source>
</evidence>
<dbReference type="Proteomes" id="UP000305067">
    <property type="component" value="Unassembled WGS sequence"/>
</dbReference>
<feature type="region of interest" description="Disordered" evidence="6">
    <location>
        <begin position="1"/>
        <end position="39"/>
    </location>
</feature>
<evidence type="ECO:0000256" key="4">
    <source>
        <dbReference type="ARBA" id="ARBA00022989"/>
    </source>
</evidence>
<dbReference type="EMBL" id="ML178846">
    <property type="protein sequence ID" value="TFK97591.1"/>
    <property type="molecule type" value="Genomic_DNA"/>
</dbReference>
<keyword evidence="9" id="KW-1185">Reference proteome</keyword>
<feature type="transmembrane region" description="Helical" evidence="7">
    <location>
        <begin position="411"/>
        <end position="430"/>
    </location>
</feature>
<accession>A0A5C3Q727</accession>
<comment type="similarity">
    <text evidence="2">Belongs to the IFI6/IFI27 family.</text>
</comment>
<protein>
    <submittedName>
        <fullName evidence="8">Uncharacterized protein</fullName>
    </submittedName>
</protein>
<reference evidence="8 9" key="1">
    <citation type="journal article" date="2019" name="Nat. Ecol. Evol.">
        <title>Megaphylogeny resolves global patterns of mushroom evolution.</title>
        <authorList>
            <person name="Varga T."/>
            <person name="Krizsan K."/>
            <person name="Foldi C."/>
            <person name="Dima B."/>
            <person name="Sanchez-Garcia M."/>
            <person name="Sanchez-Ramirez S."/>
            <person name="Szollosi G.J."/>
            <person name="Szarkandi J.G."/>
            <person name="Papp V."/>
            <person name="Albert L."/>
            <person name="Andreopoulos W."/>
            <person name="Angelini C."/>
            <person name="Antonin V."/>
            <person name="Barry K.W."/>
            <person name="Bougher N.L."/>
            <person name="Buchanan P."/>
            <person name="Buyck B."/>
            <person name="Bense V."/>
            <person name="Catcheside P."/>
            <person name="Chovatia M."/>
            <person name="Cooper J."/>
            <person name="Damon W."/>
            <person name="Desjardin D."/>
            <person name="Finy P."/>
            <person name="Geml J."/>
            <person name="Haridas S."/>
            <person name="Hughes K."/>
            <person name="Justo A."/>
            <person name="Karasinski D."/>
            <person name="Kautmanova I."/>
            <person name="Kiss B."/>
            <person name="Kocsube S."/>
            <person name="Kotiranta H."/>
            <person name="LaButti K.M."/>
            <person name="Lechner B.E."/>
            <person name="Liimatainen K."/>
            <person name="Lipzen A."/>
            <person name="Lukacs Z."/>
            <person name="Mihaltcheva S."/>
            <person name="Morgado L.N."/>
            <person name="Niskanen T."/>
            <person name="Noordeloos M.E."/>
            <person name="Ohm R.A."/>
            <person name="Ortiz-Santana B."/>
            <person name="Ovrebo C."/>
            <person name="Racz N."/>
            <person name="Riley R."/>
            <person name="Savchenko A."/>
            <person name="Shiryaev A."/>
            <person name="Soop K."/>
            <person name="Spirin V."/>
            <person name="Szebenyi C."/>
            <person name="Tomsovsky M."/>
            <person name="Tulloss R.E."/>
            <person name="Uehling J."/>
            <person name="Grigoriev I.V."/>
            <person name="Vagvolgyi C."/>
            <person name="Papp T."/>
            <person name="Martin F.M."/>
            <person name="Miettinen O."/>
            <person name="Hibbett D.S."/>
            <person name="Nagy L.G."/>
        </authorList>
    </citation>
    <scope>NUCLEOTIDE SEQUENCE [LARGE SCALE GENOMIC DNA]</scope>
    <source>
        <strain evidence="8 9">CBS 309.79</strain>
    </source>
</reference>
<dbReference type="AlphaFoldDB" id="A0A5C3Q727"/>
<keyword evidence="4 7" id="KW-1133">Transmembrane helix</keyword>
<dbReference type="STRING" id="1884261.A0A5C3Q727"/>
<dbReference type="OrthoDB" id="440424at2759"/>
<comment type="subcellular location">
    <subcellularLocation>
        <location evidence="1">Membrane</location>
        <topology evidence="1">Multi-pass membrane protein</topology>
    </subcellularLocation>
</comment>
<evidence type="ECO:0000256" key="3">
    <source>
        <dbReference type="ARBA" id="ARBA00022692"/>
    </source>
</evidence>
<organism evidence="8 9">
    <name type="scientific">Pterulicium gracile</name>
    <dbReference type="NCBI Taxonomy" id="1884261"/>
    <lineage>
        <taxon>Eukaryota</taxon>
        <taxon>Fungi</taxon>
        <taxon>Dikarya</taxon>
        <taxon>Basidiomycota</taxon>
        <taxon>Agaricomycotina</taxon>
        <taxon>Agaricomycetes</taxon>
        <taxon>Agaricomycetidae</taxon>
        <taxon>Agaricales</taxon>
        <taxon>Pleurotineae</taxon>
        <taxon>Pterulaceae</taxon>
        <taxon>Pterulicium</taxon>
    </lineage>
</organism>
<evidence type="ECO:0000313" key="8">
    <source>
        <dbReference type="EMBL" id="TFK97591.1"/>
    </source>
</evidence>
<evidence type="ECO:0000313" key="9">
    <source>
        <dbReference type="Proteomes" id="UP000305067"/>
    </source>
</evidence>
<evidence type="ECO:0000256" key="5">
    <source>
        <dbReference type="ARBA" id="ARBA00023136"/>
    </source>
</evidence>
<dbReference type="InterPro" id="IPR009311">
    <property type="entry name" value="IFI6/IFI27-like"/>
</dbReference>
<dbReference type="PANTHER" id="PTHR16932:SF18">
    <property type="entry name" value="INTERFERON, ALPHA-INDUCIBLE PROTEIN 27-LIKE 2"/>
    <property type="match status" value="1"/>
</dbReference>
<dbReference type="PANTHER" id="PTHR16932">
    <property type="entry name" value="INTERFERON ALPHA-INDUCIBLE PROTEIN 27"/>
    <property type="match status" value="1"/>
</dbReference>
<feature type="compositionally biased region" description="Polar residues" evidence="6">
    <location>
        <begin position="15"/>
        <end position="28"/>
    </location>
</feature>
<feature type="transmembrane region" description="Helical" evidence="7">
    <location>
        <begin position="382"/>
        <end position="405"/>
    </location>
</feature>
<evidence type="ECO:0000256" key="1">
    <source>
        <dbReference type="ARBA" id="ARBA00004141"/>
    </source>
</evidence>
<keyword evidence="5 7" id="KW-0472">Membrane</keyword>
<evidence type="ECO:0000256" key="2">
    <source>
        <dbReference type="ARBA" id="ARBA00007262"/>
    </source>
</evidence>
<keyword evidence="3 7" id="KW-0812">Transmembrane</keyword>
<evidence type="ECO:0000256" key="7">
    <source>
        <dbReference type="SAM" id="Phobius"/>
    </source>
</evidence>
<feature type="transmembrane region" description="Helical" evidence="7">
    <location>
        <begin position="346"/>
        <end position="370"/>
    </location>
</feature>
<sequence length="438" mass="47214">MTDSGDWDFLDEKSSATFSPPSRCTTASPDWGSPQHEPANHIYEDRDTILLLSGSPCQPYPGPLPATLNDELKDHTQLKHSIPGYMLEPTKSYEHWVVDRELFVSHTDRDAFSATQNMAAAYGDLLHFLYRQESKALSPTMFYLVRQVAKTLFPYFGVIDGDANPKEWPTLNSATLRSAGSLRHKTDDDLGLFEGPIECILAKLDRVIFATKGIRAYIAQHRAMIHQIVLRAVSTQRSSVSTLSEALQLVDRLYTVYNIVIVASEQLKAAITPIPGQFQSYHLGSGCHHTEYGVFVPLERVPEVYHAYVRCFRPNQQTLAPLLNDARWPHVSPPAPPADKGRNLKIAIAAGVVGGAIVTPLLGPAVLGIVGFSSAGPVAGSIAAYIQAGIGNVAVGSAFAGAQAAAMGAGVPFFGQAIGGALVGGGTYLARKFRGESS</sequence>
<dbReference type="GO" id="GO:0016020">
    <property type="term" value="C:membrane"/>
    <property type="evidence" value="ECO:0007669"/>
    <property type="project" value="UniProtKB-SubCell"/>
</dbReference>
<gene>
    <name evidence="8" type="ORF">BDV98DRAFT_574325</name>
</gene>
<dbReference type="InterPro" id="IPR038213">
    <property type="entry name" value="IFI6/IFI27-like_sf"/>
</dbReference>